<evidence type="ECO:0000256" key="1">
    <source>
        <dbReference type="SAM" id="SignalP"/>
    </source>
</evidence>
<evidence type="ECO:0000313" key="2">
    <source>
        <dbReference type="EMBL" id="KAF8794463.1"/>
    </source>
</evidence>
<feature type="chain" id="PRO_5035741174" evidence="1">
    <location>
        <begin position="28"/>
        <end position="71"/>
    </location>
</feature>
<name>A0A8T0FZZ2_ARGBR</name>
<feature type="signal peptide" evidence="1">
    <location>
        <begin position="1"/>
        <end position="27"/>
    </location>
</feature>
<evidence type="ECO:0000313" key="3">
    <source>
        <dbReference type="Proteomes" id="UP000807504"/>
    </source>
</evidence>
<dbReference type="AlphaFoldDB" id="A0A8T0FZZ2"/>
<dbReference type="Proteomes" id="UP000807504">
    <property type="component" value="Unassembled WGS sequence"/>
</dbReference>
<comment type="caution">
    <text evidence="2">The sequence shown here is derived from an EMBL/GenBank/DDBJ whole genome shotgun (WGS) entry which is preliminary data.</text>
</comment>
<protein>
    <submittedName>
        <fullName evidence="2">Uncharacterized protein</fullName>
    </submittedName>
</protein>
<organism evidence="2 3">
    <name type="scientific">Argiope bruennichi</name>
    <name type="common">Wasp spider</name>
    <name type="synonym">Aranea bruennichi</name>
    <dbReference type="NCBI Taxonomy" id="94029"/>
    <lineage>
        <taxon>Eukaryota</taxon>
        <taxon>Metazoa</taxon>
        <taxon>Ecdysozoa</taxon>
        <taxon>Arthropoda</taxon>
        <taxon>Chelicerata</taxon>
        <taxon>Arachnida</taxon>
        <taxon>Araneae</taxon>
        <taxon>Araneomorphae</taxon>
        <taxon>Entelegynae</taxon>
        <taxon>Araneoidea</taxon>
        <taxon>Araneidae</taxon>
        <taxon>Argiope</taxon>
    </lineage>
</organism>
<proteinExistence type="predicted"/>
<gene>
    <name evidence="2" type="ORF">HNY73_002442</name>
</gene>
<sequence>MFRLKSKVLNILISLVILGFLITETEGFCMAPFCNQISFLGPICCNFNSDCCSSASLGDNPNCIKVSVANN</sequence>
<keyword evidence="3" id="KW-1185">Reference proteome</keyword>
<keyword evidence="1" id="KW-0732">Signal</keyword>
<dbReference type="EMBL" id="JABXBU010000002">
    <property type="protein sequence ID" value="KAF8794463.1"/>
    <property type="molecule type" value="Genomic_DNA"/>
</dbReference>
<reference evidence="2" key="2">
    <citation type="submission" date="2020-06" db="EMBL/GenBank/DDBJ databases">
        <authorList>
            <person name="Sheffer M."/>
        </authorList>
    </citation>
    <scope>NUCLEOTIDE SEQUENCE</scope>
</reference>
<reference evidence="2" key="1">
    <citation type="journal article" date="2020" name="bioRxiv">
        <title>Chromosome-level reference genome of the European wasp spider Argiope bruennichi: a resource for studies on range expansion and evolutionary adaptation.</title>
        <authorList>
            <person name="Sheffer M.M."/>
            <person name="Hoppe A."/>
            <person name="Krehenwinkel H."/>
            <person name="Uhl G."/>
            <person name="Kuss A.W."/>
            <person name="Jensen L."/>
            <person name="Jensen C."/>
            <person name="Gillespie R.G."/>
            <person name="Hoff K.J."/>
            <person name="Prost S."/>
        </authorList>
    </citation>
    <scope>NUCLEOTIDE SEQUENCE</scope>
</reference>
<accession>A0A8T0FZZ2</accession>